<sequence length="49" mass="5491">MKYTGGELGVSDESIENIVKIYTIFGGIPYYLDITRGLKPKEAIKEKVL</sequence>
<accession>A0A160VU39</accession>
<gene>
    <name evidence="1" type="ORF">CHITON_1721</name>
</gene>
<dbReference type="Proteomes" id="UP000093069">
    <property type="component" value="Chromosome I"/>
</dbReference>
<reference evidence="2" key="1">
    <citation type="submission" date="2016-01" db="EMBL/GenBank/DDBJ databases">
        <authorList>
            <person name="Vorgias C.E."/>
        </authorList>
    </citation>
    <scope>NUCLEOTIDE SEQUENCE [LARGE SCALE GENOMIC DNA]</scope>
</reference>
<protein>
    <submittedName>
        <fullName evidence="1">Uncharacterized protein</fullName>
    </submittedName>
</protein>
<dbReference type="AlphaFoldDB" id="A0A160VU39"/>
<name>A0A160VU39_9EURY</name>
<dbReference type="EMBL" id="LN999010">
    <property type="protein sequence ID" value="CUX78500.1"/>
    <property type="molecule type" value="Genomic_DNA"/>
</dbReference>
<proteinExistence type="predicted"/>
<evidence type="ECO:0000313" key="1">
    <source>
        <dbReference type="EMBL" id="CUX78500.1"/>
    </source>
</evidence>
<evidence type="ECO:0000313" key="2">
    <source>
        <dbReference type="Proteomes" id="UP000093069"/>
    </source>
</evidence>
<dbReference type="KEGG" id="tch:CHITON_1721"/>
<organism evidence="1 2">
    <name type="scientific">Thermococcus chitonophagus</name>
    <dbReference type="NCBI Taxonomy" id="54262"/>
    <lineage>
        <taxon>Archaea</taxon>
        <taxon>Methanobacteriati</taxon>
        <taxon>Methanobacteriota</taxon>
        <taxon>Thermococci</taxon>
        <taxon>Thermococcales</taxon>
        <taxon>Thermococcaceae</taxon>
        <taxon>Thermococcus</taxon>
    </lineage>
</organism>